<gene>
    <name evidence="1" type="ORF">EVA_20915</name>
</gene>
<reference evidence="1" key="1">
    <citation type="journal article" date="2012" name="PLoS ONE">
        <title>Gene sets for utilization of primary and secondary nutrition supplies in the distal gut of endangered iberian lynx.</title>
        <authorList>
            <person name="Alcaide M."/>
            <person name="Messina E."/>
            <person name="Richter M."/>
            <person name="Bargiela R."/>
            <person name="Peplies J."/>
            <person name="Huws S.A."/>
            <person name="Newbold C.J."/>
            <person name="Golyshin P.N."/>
            <person name="Simon M.A."/>
            <person name="Lopez G."/>
            <person name="Yakimov M.M."/>
            <person name="Ferrer M."/>
        </authorList>
    </citation>
    <scope>NUCLEOTIDE SEQUENCE</scope>
</reference>
<sequence length="138" mass="15942">GTDTIRPYVDEFIAFAKNHPEYTFLVTPIGCGIAGFTEEEIAPLFQEAIGVENIILPEAFMKVLSHKRILCKEDIYDQPNLEYLFFWGHHAKANKITKACLSQWYPSLFTVEGVQYHCAEQFMMAEKARIMNDEETRM</sequence>
<dbReference type="CDD" id="cd15457">
    <property type="entry name" value="NADAR"/>
    <property type="match status" value="1"/>
</dbReference>
<dbReference type="Gene3D" id="1.10.357.40">
    <property type="entry name" value="YbiA-like"/>
    <property type="match status" value="1"/>
</dbReference>
<feature type="non-terminal residue" evidence="1">
    <location>
        <position position="138"/>
    </location>
</feature>
<dbReference type="SUPFAM" id="SSF143990">
    <property type="entry name" value="YbiA-like"/>
    <property type="match status" value="1"/>
</dbReference>
<comment type="caution">
    <text evidence="1">The sequence shown here is derived from an EMBL/GenBank/DDBJ whole genome shotgun (WGS) entry which is preliminary data.</text>
</comment>
<dbReference type="EMBL" id="AMCI01008483">
    <property type="protein sequence ID" value="EJW90978.1"/>
    <property type="molecule type" value="Genomic_DNA"/>
</dbReference>
<proteinExistence type="predicted"/>
<dbReference type="InterPro" id="IPR012816">
    <property type="entry name" value="NADAR"/>
</dbReference>
<dbReference type="AlphaFoldDB" id="J9F962"/>
<evidence type="ECO:0000313" key="1">
    <source>
        <dbReference type="EMBL" id="EJW90978.1"/>
    </source>
</evidence>
<name>J9F962_9ZZZZ</name>
<organism evidence="1">
    <name type="scientific">gut metagenome</name>
    <dbReference type="NCBI Taxonomy" id="749906"/>
    <lineage>
        <taxon>unclassified sequences</taxon>
        <taxon>metagenomes</taxon>
        <taxon>organismal metagenomes</taxon>
    </lineage>
</organism>
<protein>
    <submittedName>
        <fullName evidence="1">Uncharacterized protein</fullName>
    </submittedName>
</protein>
<dbReference type="InterPro" id="IPR037238">
    <property type="entry name" value="YbiA-like_sf"/>
</dbReference>
<accession>J9F962</accession>
<feature type="non-terminal residue" evidence="1">
    <location>
        <position position="1"/>
    </location>
</feature>